<dbReference type="Pfam" id="PF00089">
    <property type="entry name" value="Trypsin"/>
    <property type="match status" value="1"/>
</dbReference>
<dbReference type="Gene3D" id="2.40.10.10">
    <property type="entry name" value="Trypsin-like serine proteases"/>
    <property type="match status" value="1"/>
</dbReference>
<evidence type="ECO:0000256" key="1">
    <source>
        <dbReference type="ARBA" id="ARBA00007664"/>
    </source>
</evidence>
<dbReference type="SUPFAM" id="SSF50494">
    <property type="entry name" value="Trypsin-like serine proteases"/>
    <property type="match status" value="1"/>
</dbReference>
<dbReference type="InterPro" id="IPR009003">
    <property type="entry name" value="Peptidase_S1_PA"/>
</dbReference>
<keyword evidence="4" id="KW-0472">Membrane</keyword>
<dbReference type="InterPro" id="IPR043504">
    <property type="entry name" value="Peptidase_S1_PA_chymotrypsin"/>
</dbReference>
<dbReference type="InterPro" id="IPR001254">
    <property type="entry name" value="Trypsin_dom"/>
</dbReference>
<keyword evidence="4" id="KW-0812">Transmembrane</keyword>
<sequence length="427" mass="46885">MTSSCDLELPNYHVIAGSSYQSIAVKCDQPYQNETASATEIIRYYSSRHRLAAFIIAFVGLAYTATILSPGSVTNNHEKPKDKVPKSSSGDPVAKIETAFHKIDIIDGDLVDRGEYPWYASIMYPEFDFQFLGCGATLVTPEYALSAAHCNISTRDGKTILDSSLVIGNYCMEAYPAGGEDEVLINLGDNCGQFSETIGIKSITPHPSYIPDTNEDNDFMLIKLEKRATTIPVPMDHGDFTDDYDDLWVIGFGDRDKGGNYKYSERIQEVKVSYIPNSKCQKLNRHFKITDDMMCTGAPGKDACQADSGGPLYDKERNKLVGVVSWGIGCADPTYPGVYARITSQWDWISSTICADHSNPKPYFCSSETSSVSSCTDIPGWLDSDNDGCDWYEAHEAEGCPKYGDNVSSTTVMQASEACCYCGGGNY</sequence>
<dbReference type="PANTHER" id="PTHR24276:SF91">
    <property type="entry name" value="AT26814P-RELATED"/>
    <property type="match status" value="1"/>
</dbReference>
<dbReference type="InterPro" id="IPR018114">
    <property type="entry name" value="TRYPSIN_HIS"/>
</dbReference>
<dbReference type="CDD" id="cd00190">
    <property type="entry name" value="Tryp_SPc"/>
    <property type="match status" value="1"/>
</dbReference>
<organism evidence="6">
    <name type="scientific">Chaetoceros compressus</name>
    <dbReference type="NCBI Taxonomy" id="426629"/>
    <lineage>
        <taxon>Eukaryota</taxon>
        <taxon>Sar</taxon>
        <taxon>Stramenopiles</taxon>
        <taxon>Ochrophyta</taxon>
        <taxon>Bacillariophyta</taxon>
        <taxon>Coscinodiscophyceae</taxon>
        <taxon>Chaetocerotophycidae</taxon>
        <taxon>Chaetocerotales</taxon>
        <taxon>Chaetocerotaceae</taxon>
        <taxon>Chaetoceros</taxon>
    </lineage>
</organism>
<feature type="domain" description="Peptidase S1" evidence="5">
    <location>
        <begin position="105"/>
        <end position="354"/>
    </location>
</feature>
<comment type="similarity">
    <text evidence="1">Belongs to the peptidase S1 family.</text>
</comment>
<dbReference type="FunFam" id="2.40.10.10:FF:000002">
    <property type="entry name" value="Transmembrane protease serine"/>
    <property type="match status" value="1"/>
</dbReference>
<protein>
    <submittedName>
        <fullName evidence="6">HI-5a</fullName>
    </submittedName>
</protein>
<proteinExistence type="evidence at transcript level"/>
<dbReference type="InterPro" id="IPR050430">
    <property type="entry name" value="Peptidase_S1"/>
</dbReference>
<dbReference type="PROSITE" id="PS00134">
    <property type="entry name" value="TRYPSIN_HIS"/>
    <property type="match status" value="1"/>
</dbReference>
<evidence type="ECO:0000313" key="6">
    <source>
        <dbReference type="EMBL" id="BAB32451.1"/>
    </source>
</evidence>
<keyword evidence="4" id="KW-1133">Transmembrane helix</keyword>
<dbReference type="PRINTS" id="PR00722">
    <property type="entry name" value="CHYMOTRYPSIN"/>
</dbReference>
<dbReference type="GO" id="GO:0006508">
    <property type="term" value="P:proteolysis"/>
    <property type="evidence" value="ECO:0007669"/>
    <property type="project" value="InterPro"/>
</dbReference>
<keyword evidence="2" id="KW-0843">Virulence</keyword>
<keyword evidence="3" id="KW-1015">Disulfide bond</keyword>
<dbReference type="EMBL" id="AB047108">
    <property type="protein sequence ID" value="BAB32451.1"/>
    <property type="molecule type" value="mRNA"/>
</dbReference>
<dbReference type="SMART" id="SM00020">
    <property type="entry name" value="Tryp_SPc"/>
    <property type="match status" value="1"/>
</dbReference>
<accession>Q9AYR6</accession>
<gene>
    <name evidence="6" type="primary">HI-5</name>
</gene>
<name>Q9AYR6_9STRA</name>
<evidence type="ECO:0000256" key="2">
    <source>
        <dbReference type="ARBA" id="ARBA00023026"/>
    </source>
</evidence>
<evidence type="ECO:0000259" key="5">
    <source>
        <dbReference type="PROSITE" id="PS50240"/>
    </source>
</evidence>
<dbReference type="AlphaFoldDB" id="Q9AYR6"/>
<dbReference type="GO" id="GO:0004252">
    <property type="term" value="F:serine-type endopeptidase activity"/>
    <property type="evidence" value="ECO:0007669"/>
    <property type="project" value="InterPro"/>
</dbReference>
<dbReference type="InterPro" id="IPR001314">
    <property type="entry name" value="Peptidase_S1A"/>
</dbReference>
<feature type="transmembrane region" description="Helical" evidence="4">
    <location>
        <begin position="51"/>
        <end position="73"/>
    </location>
</feature>
<dbReference type="PANTHER" id="PTHR24276">
    <property type="entry name" value="POLYSERASE-RELATED"/>
    <property type="match status" value="1"/>
</dbReference>
<evidence type="ECO:0000256" key="4">
    <source>
        <dbReference type="SAM" id="Phobius"/>
    </source>
</evidence>
<evidence type="ECO:0000256" key="3">
    <source>
        <dbReference type="ARBA" id="ARBA00023157"/>
    </source>
</evidence>
<reference evidence="6" key="1">
    <citation type="journal article" date="2001" name="Eur. J. Biochem.">
        <title>A novel heat stress-responsive gene in the marine diatom Chaetoceros compressum encoding two types of transcripts, a trypsin-like protease and its related protein, by alternative RNA splicing.</title>
        <authorList>
            <person name="Kinoshita S."/>
            <person name="Kaneko G."/>
            <person name="Lee J.H."/>
            <person name="Kikuchi K."/>
            <person name="Yamada H."/>
            <person name="Hara T."/>
            <person name="Itoh Y."/>
            <person name="Watabe S."/>
        </authorList>
    </citation>
    <scope>NUCLEOTIDE SEQUENCE</scope>
</reference>
<dbReference type="PROSITE" id="PS50240">
    <property type="entry name" value="TRYPSIN_DOM"/>
    <property type="match status" value="1"/>
</dbReference>